<dbReference type="InterPro" id="IPR022080">
    <property type="entry name" value="DUF3630"/>
</dbReference>
<organism evidence="1 2">
    <name type="scientific">Photobacterium lutimaris</name>
    <dbReference type="NCBI Taxonomy" id="388278"/>
    <lineage>
        <taxon>Bacteria</taxon>
        <taxon>Pseudomonadati</taxon>
        <taxon>Pseudomonadota</taxon>
        <taxon>Gammaproteobacteria</taxon>
        <taxon>Vibrionales</taxon>
        <taxon>Vibrionaceae</taxon>
        <taxon>Photobacterium</taxon>
    </lineage>
</organism>
<proteinExistence type="predicted"/>
<keyword evidence="2" id="KW-1185">Reference proteome</keyword>
<comment type="caution">
    <text evidence="1">The sequence shown here is derived from an EMBL/GenBank/DDBJ whole genome shotgun (WGS) entry which is preliminary data.</text>
</comment>
<dbReference type="EMBL" id="PYMH01000017">
    <property type="protein sequence ID" value="PSU30186.1"/>
    <property type="molecule type" value="Genomic_DNA"/>
</dbReference>
<reference evidence="1 2" key="1">
    <citation type="submission" date="2018-03" db="EMBL/GenBank/DDBJ databases">
        <title>Whole genome sequencing of Histamine producing bacteria.</title>
        <authorList>
            <person name="Butler K."/>
        </authorList>
    </citation>
    <scope>NUCLEOTIDE SEQUENCE [LARGE SCALE GENOMIC DNA]</scope>
    <source>
        <strain evidence="1 2">JCM 13586</strain>
    </source>
</reference>
<evidence type="ECO:0000313" key="2">
    <source>
        <dbReference type="Proteomes" id="UP000241222"/>
    </source>
</evidence>
<accession>A0A2T3IPC2</accession>
<evidence type="ECO:0000313" key="1">
    <source>
        <dbReference type="EMBL" id="PSU30186.1"/>
    </source>
</evidence>
<sequence length="101" mass="11293">MTAIPHYWCRRLDTAAKLLEIGGPEFDYDNFATVADALLQGLGITVVDKEPNADLHVWLVDFEGCRLLLKGEHYSGQMWLEGLDSEAQETLLFLAGLLGER</sequence>
<name>A0A2T3IPC2_9GAMM</name>
<dbReference type="Proteomes" id="UP000241222">
    <property type="component" value="Unassembled WGS sequence"/>
</dbReference>
<dbReference type="OrthoDB" id="6389032at2"/>
<gene>
    <name evidence="1" type="ORF">C9I99_23920</name>
</gene>
<dbReference type="AlphaFoldDB" id="A0A2T3IPC2"/>
<protein>
    <submittedName>
        <fullName evidence="1">DUF3630 domain-containing protein</fullName>
    </submittedName>
</protein>
<dbReference type="Pfam" id="PF12305">
    <property type="entry name" value="DUF3630"/>
    <property type="match status" value="1"/>
</dbReference>
<dbReference type="RefSeq" id="WP_107351344.1">
    <property type="nucleotide sequence ID" value="NZ_PYMH01000017.1"/>
</dbReference>